<feature type="non-terminal residue" evidence="1">
    <location>
        <position position="72"/>
    </location>
</feature>
<reference evidence="1" key="1">
    <citation type="submission" date="2021-06" db="EMBL/GenBank/DDBJ databases">
        <authorList>
            <person name="Kallberg Y."/>
            <person name="Tangrot J."/>
            <person name="Rosling A."/>
        </authorList>
    </citation>
    <scope>NUCLEOTIDE SEQUENCE</scope>
    <source>
        <strain evidence="1">IL203A</strain>
    </source>
</reference>
<dbReference type="EMBL" id="CAJVPU010006698">
    <property type="protein sequence ID" value="CAG8563864.1"/>
    <property type="molecule type" value="Genomic_DNA"/>
</dbReference>
<name>A0ACA9M8X7_9GLOM</name>
<dbReference type="Proteomes" id="UP000789702">
    <property type="component" value="Unassembled WGS sequence"/>
</dbReference>
<proteinExistence type="predicted"/>
<organism evidence="1 2">
    <name type="scientific">Dentiscutata heterogama</name>
    <dbReference type="NCBI Taxonomy" id="1316150"/>
    <lineage>
        <taxon>Eukaryota</taxon>
        <taxon>Fungi</taxon>
        <taxon>Fungi incertae sedis</taxon>
        <taxon>Mucoromycota</taxon>
        <taxon>Glomeromycotina</taxon>
        <taxon>Glomeromycetes</taxon>
        <taxon>Diversisporales</taxon>
        <taxon>Gigasporaceae</taxon>
        <taxon>Dentiscutata</taxon>
    </lineage>
</organism>
<gene>
    <name evidence="1" type="ORF">DHETER_LOCUS5764</name>
</gene>
<accession>A0ACA9M8X7</accession>
<evidence type="ECO:0000313" key="1">
    <source>
        <dbReference type="EMBL" id="CAG8563864.1"/>
    </source>
</evidence>
<sequence>MAIYEDNKAIKVSMPVQTLEEKEVEIRRLQIGEIMEKIHDKYDTAEKEGNASVVTEFIKNLDMSLNQILNVQ</sequence>
<evidence type="ECO:0000313" key="2">
    <source>
        <dbReference type="Proteomes" id="UP000789702"/>
    </source>
</evidence>
<keyword evidence="2" id="KW-1185">Reference proteome</keyword>
<comment type="caution">
    <text evidence="1">The sequence shown here is derived from an EMBL/GenBank/DDBJ whole genome shotgun (WGS) entry which is preliminary data.</text>
</comment>
<protein>
    <submittedName>
        <fullName evidence="1">14081_t:CDS:1</fullName>
    </submittedName>
</protein>